<keyword evidence="8" id="KW-1185">Reference proteome</keyword>
<dbReference type="GO" id="GO:0000155">
    <property type="term" value="F:phosphorelay sensor kinase activity"/>
    <property type="evidence" value="ECO:0007669"/>
    <property type="project" value="InterPro"/>
</dbReference>
<dbReference type="PROSITE" id="PS50109">
    <property type="entry name" value="HIS_KIN"/>
    <property type="match status" value="1"/>
</dbReference>
<evidence type="ECO:0000259" key="6">
    <source>
        <dbReference type="PROSITE" id="PS50109"/>
    </source>
</evidence>
<sequence length="429" mass="48377">MNIDPSQSTTELIQSNSDILQLDLAKHYYRNFEALVRRITELIRDSLEESQVLQTVIQELAQVLKATSCQIELYSTCRTTATVTYEYTTTSAQRLGSIRQIADFPEYQPLLQKQALHSVEIVPGWNPQLNVVTHLAYPIFDACGILGNVWVTRLTKEVFDEFELMLVEQVASQCAIAIRQFRLYQLAQTQVIELEKLEHLKKEFLRSLSRELRTPITSINLAAQTLESLLQQIGVTEIELVPQLLQILHNECHRESKLIDDLLTLTYLEADAEPLTPIVIELQTWLPAIVESFRERASCQRLKLNLKMQSELPPLETDVTDLERIITELLNNACKFTPAGGAIAISVSQKVDTVLLSISNSGVEIAQNELSRIFEPFYRIPNNDPWRYGGSGLGLALVRKLVKHLGGSISVESAAGSTTFTLEFPQFPP</sequence>
<keyword evidence="5" id="KW-0902">Two-component regulatory system</keyword>
<organism evidence="7 8">
    <name type="scientific">Iningainema tapete BLCC-T55</name>
    <dbReference type="NCBI Taxonomy" id="2748662"/>
    <lineage>
        <taxon>Bacteria</taxon>
        <taxon>Bacillati</taxon>
        <taxon>Cyanobacteriota</taxon>
        <taxon>Cyanophyceae</taxon>
        <taxon>Nostocales</taxon>
        <taxon>Scytonemataceae</taxon>
        <taxon>Iningainema tapete</taxon>
    </lineage>
</organism>
<proteinExistence type="predicted"/>
<dbReference type="SMART" id="SM00387">
    <property type="entry name" value="HATPase_c"/>
    <property type="match status" value="1"/>
</dbReference>
<evidence type="ECO:0000256" key="4">
    <source>
        <dbReference type="ARBA" id="ARBA00022777"/>
    </source>
</evidence>
<dbReference type="InterPro" id="IPR003661">
    <property type="entry name" value="HisK_dim/P_dom"/>
</dbReference>
<evidence type="ECO:0000256" key="1">
    <source>
        <dbReference type="ARBA" id="ARBA00000085"/>
    </source>
</evidence>
<keyword evidence="4 7" id="KW-0418">Kinase</keyword>
<dbReference type="InterPro" id="IPR004358">
    <property type="entry name" value="Sig_transdc_His_kin-like_C"/>
</dbReference>
<dbReference type="InterPro" id="IPR003594">
    <property type="entry name" value="HATPase_dom"/>
</dbReference>
<keyword evidence="4 7" id="KW-0808">Transferase</keyword>
<dbReference type="SMART" id="SM00065">
    <property type="entry name" value="GAF"/>
    <property type="match status" value="1"/>
</dbReference>
<dbReference type="Gene3D" id="3.30.565.10">
    <property type="entry name" value="Histidine kinase-like ATPase, C-terminal domain"/>
    <property type="match status" value="1"/>
</dbReference>
<comment type="catalytic activity">
    <reaction evidence="1">
        <text>ATP + protein L-histidine = ADP + protein N-phospho-L-histidine.</text>
        <dbReference type="EC" id="2.7.13.3"/>
    </reaction>
</comment>
<dbReference type="Pfam" id="PF01590">
    <property type="entry name" value="GAF"/>
    <property type="match status" value="1"/>
</dbReference>
<dbReference type="CDD" id="cd00082">
    <property type="entry name" value="HisKA"/>
    <property type="match status" value="1"/>
</dbReference>
<evidence type="ECO:0000256" key="2">
    <source>
        <dbReference type="ARBA" id="ARBA00012438"/>
    </source>
</evidence>
<dbReference type="PANTHER" id="PTHR43547:SF2">
    <property type="entry name" value="HYBRID SIGNAL TRANSDUCTION HISTIDINE KINASE C"/>
    <property type="match status" value="1"/>
</dbReference>
<evidence type="ECO:0000256" key="3">
    <source>
        <dbReference type="ARBA" id="ARBA00022553"/>
    </source>
</evidence>
<dbReference type="PRINTS" id="PR00344">
    <property type="entry name" value="BCTRLSENSOR"/>
</dbReference>
<evidence type="ECO:0000313" key="7">
    <source>
        <dbReference type="EMBL" id="MBD2773469.1"/>
    </source>
</evidence>
<dbReference type="SMART" id="SM00388">
    <property type="entry name" value="HisKA"/>
    <property type="match status" value="1"/>
</dbReference>
<dbReference type="SUPFAM" id="SSF55874">
    <property type="entry name" value="ATPase domain of HSP90 chaperone/DNA topoisomerase II/histidine kinase"/>
    <property type="match status" value="1"/>
</dbReference>
<evidence type="ECO:0000256" key="5">
    <source>
        <dbReference type="ARBA" id="ARBA00023012"/>
    </source>
</evidence>
<feature type="domain" description="Histidine kinase" evidence="6">
    <location>
        <begin position="207"/>
        <end position="428"/>
    </location>
</feature>
<dbReference type="SUPFAM" id="SSF55781">
    <property type="entry name" value="GAF domain-like"/>
    <property type="match status" value="1"/>
</dbReference>
<dbReference type="InterPro" id="IPR005467">
    <property type="entry name" value="His_kinase_dom"/>
</dbReference>
<dbReference type="InterPro" id="IPR003018">
    <property type="entry name" value="GAF"/>
</dbReference>
<comment type="caution">
    <text evidence="7">The sequence shown here is derived from an EMBL/GenBank/DDBJ whole genome shotgun (WGS) entry which is preliminary data.</text>
</comment>
<dbReference type="EMBL" id="JACXAE010000054">
    <property type="protein sequence ID" value="MBD2773469.1"/>
    <property type="molecule type" value="Genomic_DNA"/>
</dbReference>
<name>A0A8J6XDP4_9CYAN</name>
<dbReference type="Gene3D" id="1.10.287.130">
    <property type="match status" value="1"/>
</dbReference>
<dbReference type="SUPFAM" id="SSF47384">
    <property type="entry name" value="Homodimeric domain of signal transducing histidine kinase"/>
    <property type="match status" value="1"/>
</dbReference>
<dbReference type="EC" id="2.7.13.3" evidence="2"/>
<gene>
    <name evidence="7" type="ORF">ICL16_15655</name>
</gene>
<keyword evidence="3" id="KW-0597">Phosphoprotein</keyword>
<dbReference type="RefSeq" id="WP_190829321.1">
    <property type="nucleotide sequence ID" value="NZ_CAWPPI010000054.1"/>
</dbReference>
<dbReference type="PANTHER" id="PTHR43547">
    <property type="entry name" value="TWO-COMPONENT HISTIDINE KINASE"/>
    <property type="match status" value="1"/>
</dbReference>
<dbReference type="Gene3D" id="3.30.450.40">
    <property type="match status" value="1"/>
</dbReference>
<dbReference type="AlphaFoldDB" id="A0A8J6XDP4"/>
<dbReference type="CDD" id="cd00075">
    <property type="entry name" value="HATPase"/>
    <property type="match status" value="1"/>
</dbReference>
<dbReference type="Proteomes" id="UP000629098">
    <property type="component" value="Unassembled WGS sequence"/>
</dbReference>
<accession>A0A8J6XDP4</accession>
<dbReference type="Pfam" id="PF02518">
    <property type="entry name" value="HATPase_c"/>
    <property type="match status" value="1"/>
</dbReference>
<dbReference type="InterPro" id="IPR029016">
    <property type="entry name" value="GAF-like_dom_sf"/>
</dbReference>
<dbReference type="InterPro" id="IPR036097">
    <property type="entry name" value="HisK_dim/P_sf"/>
</dbReference>
<protein>
    <recommendedName>
        <fullName evidence="2">histidine kinase</fullName>
        <ecNumber evidence="2">2.7.13.3</ecNumber>
    </recommendedName>
</protein>
<evidence type="ECO:0000313" key="8">
    <source>
        <dbReference type="Proteomes" id="UP000629098"/>
    </source>
</evidence>
<reference evidence="7" key="1">
    <citation type="submission" date="2020-09" db="EMBL/GenBank/DDBJ databases">
        <title>Iningainema tapete sp. nov. (Scytonemataceae, Cyanobacteria) from greenhouses in central Florida (USA) produces two types of nodularin with biosynthetic potential for microcystin-LR and anabaenopeptins.</title>
        <authorList>
            <person name="Berthold D.E."/>
            <person name="Lefler F.W."/>
            <person name="Huang I.-S."/>
            <person name="Abdulla H."/>
            <person name="Zimba P.V."/>
            <person name="Laughinghouse H.D. IV."/>
        </authorList>
    </citation>
    <scope>NUCLEOTIDE SEQUENCE</scope>
    <source>
        <strain evidence="7">BLCCT55</strain>
    </source>
</reference>
<dbReference type="InterPro" id="IPR036890">
    <property type="entry name" value="HATPase_C_sf"/>
</dbReference>
<dbReference type="Pfam" id="PF00512">
    <property type="entry name" value="HisKA"/>
    <property type="match status" value="1"/>
</dbReference>